<gene>
    <name evidence="5" type="ORF">BBBOND_0205930</name>
</gene>
<feature type="domain" description="SP-RING-type" evidence="4">
    <location>
        <begin position="109"/>
        <end position="164"/>
    </location>
</feature>
<reference evidence="6" key="1">
    <citation type="submission" date="2014-06" db="EMBL/GenBank/DDBJ databases">
        <authorList>
            <person name="Aslett M."/>
            <person name="De Silva N."/>
        </authorList>
    </citation>
    <scope>NUCLEOTIDE SEQUENCE [LARGE SCALE GENOMIC DNA]</scope>
    <source>
        <strain evidence="6">Bond</strain>
    </source>
</reference>
<evidence type="ECO:0000313" key="6">
    <source>
        <dbReference type="Proteomes" id="UP000033188"/>
    </source>
</evidence>
<dbReference type="VEuPathDB" id="PiroplasmaDB:BBBOND_0205930"/>
<dbReference type="Pfam" id="PF11789">
    <property type="entry name" value="zf-Nse"/>
    <property type="match status" value="1"/>
</dbReference>
<keyword evidence="2" id="KW-0863">Zinc-finger</keyword>
<organism evidence="5 6">
    <name type="scientific">Babesia bigemina</name>
    <dbReference type="NCBI Taxonomy" id="5866"/>
    <lineage>
        <taxon>Eukaryota</taxon>
        <taxon>Sar</taxon>
        <taxon>Alveolata</taxon>
        <taxon>Apicomplexa</taxon>
        <taxon>Aconoidasida</taxon>
        <taxon>Piroplasmida</taxon>
        <taxon>Babesiidae</taxon>
        <taxon>Babesia</taxon>
    </lineage>
</organism>
<proteinExistence type="predicted"/>
<sequence>MHDPESGDTSDEIIELTEGWSVCNDDIYSIANQLLSLAFAVKYFGDDSSRSRLLGVCESFYSELGALGEQVEPRPAFNYDRVYEWLRRTLEDRSAAPESEDVLVDEDKSTLYAICPISRRGISQPVSQKFSYGDDSCDHVFDQTSIKELIRASRCTSVSCPVAGKCIMLLVTAYLPLPFPIHVHHVVLFSGSMNSKWYGMTVMEARDVSLQSPSPIARSEVHAPS</sequence>
<dbReference type="GO" id="GO:0008270">
    <property type="term" value="F:zinc ion binding"/>
    <property type="evidence" value="ECO:0007669"/>
    <property type="project" value="UniProtKB-KW"/>
</dbReference>
<keyword evidence="1" id="KW-0479">Metal-binding</keyword>
<evidence type="ECO:0000256" key="2">
    <source>
        <dbReference type="ARBA" id="ARBA00022771"/>
    </source>
</evidence>
<dbReference type="Proteomes" id="UP000033188">
    <property type="component" value="Chromosome 2"/>
</dbReference>
<dbReference type="EMBL" id="LK391708">
    <property type="protein sequence ID" value="CDR95435.1"/>
    <property type="molecule type" value="Genomic_DNA"/>
</dbReference>
<dbReference type="InterPro" id="IPR004181">
    <property type="entry name" value="Znf_MIZ"/>
</dbReference>
<name>A0A061DCA6_BABBI</name>
<dbReference type="KEGG" id="bbig:BBBOND_0205930"/>
<dbReference type="OrthoDB" id="26899at2759"/>
<keyword evidence="6" id="KW-1185">Reference proteome</keyword>
<dbReference type="AlphaFoldDB" id="A0A061DCA6"/>
<protein>
    <recommendedName>
        <fullName evidence="4">SP-RING-type domain-containing protein</fullName>
    </recommendedName>
</protein>
<dbReference type="OMA" id="DSCDHVF"/>
<accession>A0A061DCA6</accession>
<dbReference type="RefSeq" id="XP_012767621.1">
    <property type="nucleotide sequence ID" value="XM_012912167.1"/>
</dbReference>
<evidence type="ECO:0000313" key="5">
    <source>
        <dbReference type="EMBL" id="CDR95435.1"/>
    </source>
</evidence>
<evidence type="ECO:0000259" key="4">
    <source>
        <dbReference type="Pfam" id="PF11789"/>
    </source>
</evidence>
<dbReference type="STRING" id="5866.A0A061DCA6"/>
<keyword evidence="3" id="KW-0862">Zinc</keyword>
<evidence type="ECO:0000256" key="1">
    <source>
        <dbReference type="ARBA" id="ARBA00022723"/>
    </source>
</evidence>
<evidence type="ECO:0000256" key="3">
    <source>
        <dbReference type="ARBA" id="ARBA00022833"/>
    </source>
</evidence>
<dbReference type="GeneID" id="24563976"/>
<dbReference type="InterPro" id="IPR013083">
    <property type="entry name" value="Znf_RING/FYVE/PHD"/>
</dbReference>
<dbReference type="Gene3D" id="3.30.40.10">
    <property type="entry name" value="Zinc/RING finger domain, C3HC4 (zinc finger)"/>
    <property type="match status" value="1"/>
</dbReference>